<evidence type="ECO:0000313" key="3">
    <source>
        <dbReference type="Proteomes" id="UP000095332"/>
    </source>
</evidence>
<sequence>MVALVGFGIITTIVVAFWIYTETRAGKKWIKNL</sequence>
<accession>A0A174X3J4</accession>
<organism evidence="2 3">
    <name type="scientific">Parabacteroides distasonis</name>
    <dbReference type="NCBI Taxonomy" id="823"/>
    <lineage>
        <taxon>Bacteria</taxon>
        <taxon>Pseudomonadati</taxon>
        <taxon>Bacteroidota</taxon>
        <taxon>Bacteroidia</taxon>
        <taxon>Bacteroidales</taxon>
        <taxon>Tannerellaceae</taxon>
        <taxon>Parabacteroides</taxon>
    </lineage>
</organism>
<protein>
    <submittedName>
        <fullName evidence="2">Uncharacterized protein</fullName>
    </submittedName>
</protein>
<keyword evidence="1" id="KW-0812">Transmembrane</keyword>
<dbReference type="Proteomes" id="UP000095332">
    <property type="component" value="Unassembled WGS sequence"/>
</dbReference>
<keyword evidence="1" id="KW-0472">Membrane</keyword>
<name>A0A174X3J4_PARDI</name>
<keyword evidence="1" id="KW-1133">Transmembrane helix</keyword>
<dbReference type="AlphaFoldDB" id="A0A174X3J4"/>
<proteinExistence type="predicted"/>
<evidence type="ECO:0000313" key="2">
    <source>
        <dbReference type="EMBL" id="CUQ52226.1"/>
    </source>
</evidence>
<evidence type="ECO:0000256" key="1">
    <source>
        <dbReference type="SAM" id="Phobius"/>
    </source>
</evidence>
<feature type="transmembrane region" description="Helical" evidence="1">
    <location>
        <begin position="6"/>
        <end position="23"/>
    </location>
</feature>
<dbReference type="EMBL" id="CZBM01000019">
    <property type="protein sequence ID" value="CUQ52226.1"/>
    <property type="molecule type" value="Genomic_DNA"/>
</dbReference>
<gene>
    <name evidence="2" type="ORF">ERS852560_03730</name>
</gene>
<reference evidence="2 3" key="1">
    <citation type="submission" date="2015-09" db="EMBL/GenBank/DDBJ databases">
        <authorList>
            <consortium name="Pathogen Informatics"/>
        </authorList>
    </citation>
    <scope>NUCLEOTIDE SEQUENCE [LARGE SCALE GENOMIC DNA]</scope>
    <source>
        <strain evidence="2 3">2789STDY5834948</strain>
    </source>
</reference>